<proteinExistence type="predicted"/>
<dbReference type="AlphaFoldDB" id="L0R754"/>
<dbReference type="Pfam" id="PF13181">
    <property type="entry name" value="TPR_8"/>
    <property type="match status" value="1"/>
</dbReference>
<dbReference type="PATRIC" id="fig|1121451.3.peg.550"/>
<dbReference type="InterPro" id="IPR011990">
    <property type="entry name" value="TPR-like_helical_dom_sf"/>
</dbReference>
<dbReference type="InterPro" id="IPR019734">
    <property type="entry name" value="TPR_rpt"/>
</dbReference>
<dbReference type="HOGENOM" id="CLU_069326_1_0_7"/>
<evidence type="ECO:0000313" key="1">
    <source>
        <dbReference type="EMBL" id="CCO22569.1"/>
    </source>
</evidence>
<keyword evidence="2" id="KW-1185">Reference proteome</keyword>
<dbReference type="SUPFAM" id="SSF48452">
    <property type="entry name" value="TPR-like"/>
    <property type="match status" value="1"/>
</dbReference>
<dbReference type="Gene3D" id="1.25.40.10">
    <property type="entry name" value="Tetratricopeptide repeat domain"/>
    <property type="match status" value="1"/>
</dbReference>
<sequence length="266" mass="30714">MRGKEKIRGIFSSRQSSVIGTGTTKKRTEQSTFWYAQEQDNGVLKVQPINNNYVPSGPIVAVEMEMFLRDYNPEPELYAEKVLPSMRQLNKTIELGESHRKKSENYSAEHEFKKAINIDELSVRANFGLGLTYLDRGEISRADDIFRRLVCINASYDPEHKHLFNEFGISLRKSGMHSQALEYYQKAEELVLEDENLCLNIARVHYEMGNLDTCIMYLKKALQFNHKLEEACVFLNFLHCKGFVKECAVSQLIDEAKKKTPTQIQF</sequence>
<protein>
    <submittedName>
        <fullName evidence="1">Tetratricopeptide TPR_2 repeat protein</fullName>
    </submittedName>
</protein>
<accession>L0R754</accession>
<dbReference type="PANTHER" id="PTHR44998:SF1">
    <property type="entry name" value="UDP-N-ACETYLGLUCOSAMINE--PEPTIDE N-ACETYLGLUCOSAMINYLTRANSFERASE 110 KDA SUBUNIT"/>
    <property type="match status" value="1"/>
</dbReference>
<dbReference type="EMBL" id="FO203522">
    <property type="protein sequence ID" value="CCO22569.1"/>
    <property type="molecule type" value="Genomic_DNA"/>
</dbReference>
<dbReference type="KEGG" id="dhy:DESAM_20278"/>
<name>L0R754_9BACT</name>
<evidence type="ECO:0000313" key="2">
    <source>
        <dbReference type="Proteomes" id="UP000010808"/>
    </source>
</evidence>
<dbReference type="GO" id="GO:0006493">
    <property type="term" value="P:protein O-linked glycosylation"/>
    <property type="evidence" value="ECO:0007669"/>
    <property type="project" value="TreeGrafter"/>
</dbReference>
<dbReference type="SMART" id="SM00028">
    <property type="entry name" value="TPR"/>
    <property type="match status" value="3"/>
</dbReference>
<dbReference type="STRING" id="1121451.DESAM_20278"/>
<dbReference type="OrthoDB" id="5451353at2"/>
<dbReference type="GO" id="GO:0016757">
    <property type="term" value="F:glycosyltransferase activity"/>
    <property type="evidence" value="ECO:0007669"/>
    <property type="project" value="TreeGrafter"/>
</dbReference>
<dbReference type="Proteomes" id="UP000010808">
    <property type="component" value="Chromosome"/>
</dbReference>
<dbReference type="RefSeq" id="WP_015335179.1">
    <property type="nucleotide sequence ID" value="NC_020055.1"/>
</dbReference>
<dbReference type="PANTHER" id="PTHR44998">
    <property type="match status" value="1"/>
</dbReference>
<gene>
    <name evidence="1" type="ORF">DESAM_20278</name>
</gene>
<dbReference type="eggNOG" id="COG0457">
    <property type="taxonomic scope" value="Bacteria"/>
</dbReference>
<reference evidence="1 2" key="1">
    <citation type="submission" date="2012-10" db="EMBL/GenBank/DDBJ databases">
        <authorList>
            <person name="Genoscope - CEA"/>
        </authorList>
    </citation>
    <scope>NUCLEOTIDE SEQUENCE [LARGE SCALE GENOMIC DNA]</scope>
    <source>
        <strain evidence="2">AM13 / DSM 14728</strain>
    </source>
</reference>
<organism evidence="1 2">
    <name type="scientific">Maridesulfovibrio hydrothermalis AM13 = DSM 14728</name>
    <dbReference type="NCBI Taxonomy" id="1121451"/>
    <lineage>
        <taxon>Bacteria</taxon>
        <taxon>Pseudomonadati</taxon>
        <taxon>Thermodesulfobacteriota</taxon>
        <taxon>Desulfovibrionia</taxon>
        <taxon>Desulfovibrionales</taxon>
        <taxon>Desulfovibrionaceae</taxon>
        <taxon>Maridesulfovibrio</taxon>
    </lineage>
</organism>